<dbReference type="AlphaFoldDB" id="A0A2T7NEP5"/>
<sequence>MTYYGLSMTSVSLADDMYLGFLLTTLVEIPGVAAFYLTIDRWGRRKCCIIYHIIAGVSLLLSVVLSAVAGEAVGVSHTVVALSLVGKFAISVSFGVIFLYTPELYPTNLRNASLGIASMLGRVGGMVAPYSRTLIKHYPWAPGTIFGVCCLLVPIFMRILPETSECELPQTIGEMKLRFRVVTGSSKKSRSKKMTGVSDV</sequence>
<dbReference type="GO" id="GO:0016020">
    <property type="term" value="C:membrane"/>
    <property type="evidence" value="ECO:0007669"/>
    <property type="project" value="UniProtKB-SubCell"/>
</dbReference>
<keyword evidence="3 5" id="KW-1133">Transmembrane helix</keyword>
<gene>
    <name evidence="7" type="ORF">C0Q70_20138</name>
</gene>
<accession>A0A2T7NEP5</accession>
<proteinExistence type="predicted"/>
<evidence type="ECO:0000313" key="7">
    <source>
        <dbReference type="EMBL" id="PVD19648.1"/>
    </source>
</evidence>
<dbReference type="PANTHER" id="PTHR24064">
    <property type="entry name" value="SOLUTE CARRIER FAMILY 22 MEMBER"/>
    <property type="match status" value="1"/>
</dbReference>
<evidence type="ECO:0000256" key="2">
    <source>
        <dbReference type="ARBA" id="ARBA00022692"/>
    </source>
</evidence>
<keyword evidence="4 5" id="KW-0472">Membrane</keyword>
<dbReference type="SUPFAM" id="SSF103473">
    <property type="entry name" value="MFS general substrate transporter"/>
    <property type="match status" value="1"/>
</dbReference>
<name>A0A2T7NEP5_POMCA</name>
<feature type="transmembrane region" description="Helical" evidence="5">
    <location>
        <begin position="75"/>
        <end position="100"/>
    </location>
</feature>
<evidence type="ECO:0000256" key="5">
    <source>
        <dbReference type="SAM" id="Phobius"/>
    </source>
</evidence>
<dbReference type="Pfam" id="PF00083">
    <property type="entry name" value="Sugar_tr"/>
    <property type="match status" value="1"/>
</dbReference>
<organism evidence="7 8">
    <name type="scientific">Pomacea canaliculata</name>
    <name type="common">Golden apple snail</name>
    <dbReference type="NCBI Taxonomy" id="400727"/>
    <lineage>
        <taxon>Eukaryota</taxon>
        <taxon>Metazoa</taxon>
        <taxon>Spiralia</taxon>
        <taxon>Lophotrochozoa</taxon>
        <taxon>Mollusca</taxon>
        <taxon>Gastropoda</taxon>
        <taxon>Caenogastropoda</taxon>
        <taxon>Architaenioglossa</taxon>
        <taxon>Ampullarioidea</taxon>
        <taxon>Ampullariidae</taxon>
        <taxon>Pomacea</taxon>
    </lineage>
</organism>
<dbReference type="GO" id="GO:0022857">
    <property type="term" value="F:transmembrane transporter activity"/>
    <property type="evidence" value="ECO:0007669"/>
    <property type="project" value="InterPro"/>
</dbReference>
<comment type="caution">
    <text evidence="7">The sequence shown here is derived from an EMBL/GenBank/DDBJ whole genome shotgun (WGS) entry which is preliminary data.</text>
</comment>
<dbReference type="PROSITE" id="PS50850">
    <property type="entry name" value="MFS"/>
    <property type="match status" value="1"/>
</dbReference>
<keyword evidence="8" id="KW-1185">Reference proteome</keyword>
<keyword evidence="2 5" id="KW-0812">Transmembrane</keyword>
<evidence type="ECO:0000256" key="3">
    <source>
        <dbReference type="ARBA" id="ARBA00022989"/>
    </source>
</evidence>
<dbReference type="Gene3D" id="1.20.1250.20">
    <property type="entry name" value="MFS general substrate transporter like domains"/>
    <property type="match status" value="1"/>
</dbReference>
<feature type="domain" description="Major facilitator superfamily (MFS) profile" evidence="6">
    <location>
        <begin position="1"/>
        <end position="165"/>
    </location>
</feature>
<dbReference type="InterPro" id="IPR020846">
    <property type="entry name" value="MFS_dom"/>
</dbReference>
<dbReference type="InterPro" id="IPR036259">
    <property type="entry name" value="MFS_trans_sf"/>
</dbReference>
<feature type="transmembrane region" description="Helical" evidence="5">
    <location>
        <begin position="17"/>
        <end position="37"/>
    </location>
</feature>
<protein>
    <recommendedName>
        <fullName evidence="6">Major facilitator superfamily (MFS) profile domain-containing protein</fullName>
    </recommendedName>
</protein>
<dbReference type="OrthoDB" id="5141738at2759"/>
<dbReference type="InterPro" id="IPR005828">
    <property type="entry name" value="MFS_sugar_transport-like"/>
</dbReference>
<dbReference type="Proteomes" id="UP000245119">
    <property type="component" value="Linkage Group LG13"/>
</dbReference>
<reference evidence="7 8" key="1">
    <citation type="submission" date="2018-04" db="EMBL/GenBank/DDBJ databases">
        <title>The genome of golden apple snail Pomacea canaliculata provides insight into stress tolerance and invasive adaptation.</title>
        <authorList>
            <person name="Liu C."/>
            <person name="Liu B."/>
            <person name="Ren Y."/>
            <person name="Zhang Y."/>
            <person name="Wang H."/>
            <person name="Li S."/>
            <person name="Jiang F."/>
            <person name="Yin L."/>
            <person name="Zhang G."/>
            <person name="Qian W."/>
            <person name="Fan W."/>
        </authorList>
    </citation>
    <scope>NUCLEOTIDE SEQUENCE [LARGE SCALE GENOMIC DNA]</scope>
    <source>
        <strain evidence="7">SZHN2017</strain>
        <tissue evidence="7">Muscle</tissue>
    </source>
</reference>
<feature type="transmembrane region" description="Helical" evidence="5">
    <location>
        <begin position="137"/>
        <end position="157"/>
    </location>
</feature>
<evidence type="ECO:0000313" key="8">
    <source>
        <dbReference type="Proteomes" id="UP000245119"/>
    </source>
</evidence>
<comment type="subcellular location">
    <subcellularLocation>
        <location evidence="1">Membrane</location>
        <topology evidence="1">Multi-pass membrane protein</topology>
    </subcellularLocation>
</comment>
<evidence type="ECO:0000256" key="1">
    <source>
        <dbReference type="ARBA" id="ARBA00004141"/>
    </source>
</evidence>
<evidence type="ECO:0000259" key="6">
    <source>
        <dbReference type="PROSITE" id="PS50850"/>
    </source>
</evidence>
<feature type="transmembrane region" description="Helical" evidence="5">
    <location>
        <begin position="49"/>
        <end position="69"/>
    </location>
</feature>
<dbReference type="EMBL" id="PZQS01000013">
    <property type="protein sequence ID" value="PVD19648.1"/>
    <property type="molecule type" value="Genomic_DNA"/>
</dbReference>
<evidence type="ECO:0000256" key="4">
    <source>
        <dbReference type="ARBA" id="ARBA00023136"/>
    </source>
</evidence>